<keyword evidence="2" id="KW-1133">Transmembrane helix</keyword>
<comment type="caution">
    <text evidence="3">The sequence shown here is derived from an EMBL/GenBank/DDBJ whole genome shotgun (WGS) entry which is preliminary data.</text>
</comment>
<dbReference type="Proteomes" id="UP001165065">
    <property type="component" value="Unassembled WGS sequence"/>
</dbReference>
<feature type="transmembrane region" description="Helical" evidence="2">
    <location>
        <begin position="273"/>
        <end position="292"/>
    </location>
</feature>
<dbReference type="AlphaFoldDB" id="A0A9W7GRP0"/>
<dbReference type="EMBL" id="BRYA01000440">
    <property type="protein sequence ID" value="GMI48888.1"/>
    <property type="molecule type" value="Genomic_DNA"/>
</dbReference>
<evidence type="ECO:0000256" key="2">
    <source>
        <dbReference type="SAM" id="Phobius"/>
    </source>
</evidence>
<accession>A0A9W7GRP0</accession>
<protein>
    <submittedName>
        <fullName evidence="3">Uncharacterized protein</fullName>
    </submittedName>
</protein>
<feature type="region of interest" description="Disordered" evidence="1">
    <location>
        <begin position="1"/>
        <end position="131"/>
    </location>
</feature>
<feature type="compositionally biased region" description="Basic and acidic residues" evidence="1">
    <location>
        <begin position="97"/>
        <end position="113"/>
    </location>
</feature>
<evidence type="ECO:0000313" key="4">
    <source>
        <dbReference type="Proteomes" id="UP001165065"/>
    </source>
</evidence>
<feature type="transmembrane region" description="Helical" evidence="2">
    <location>
        <begin position="203"/>
        <end position="223"/>
    </location>
</feature>
<evidence type="ECO:0000313" key="3">
    <source>
        <dbReference type="EMBL" id="GMI48888.1"/>
    </source>
</evidence>
<feature type="transmembrane region" description="Helical" evidence="2">
    <location>
        <begin position="140"/>
        <end position="165"/>
    </location>
</feature>
<feature type="compositionally biased region" description="Basic and acidic residues" evidence="1">
    <location>
        <begin position="36"/>
        <end position="47"/>
    </location>
</feature>
<organism evidence="3 4">
    <name type="scientific">Triparma columacea</name>
    <dbReference type="NCBI Taxonomy" id="722753"/>
    <lineage>
        <taxon>Eukaryota</taxon>
        <taxon>Sar</taxon>
        <taxon>Stramenopiles</taxon>
        <taxon>Ochrophyta</taxon>
        <taxon>Bolidophyceae</taxon>
        <taxon>Parmales</taxon>
        <taxon>Triparmaceae</taxon>
        <taxon>Triparma</taxon>
    </lineage>
</organism>
<evidence type="ECO:0000256" key="1">
    <source>
        <dbReference type="SAM" id="MobiDB-lite"/>
    </source>
</evidence>
<feature type="transmembrane region" description="Helical" evidence="2">
    <location>
        <begin position="230"/>
        <end position="249"/>
    </location>
</feature>
<keyword evidence="2" id="KW-0812">Transmembrane</keyword>
<dbReference type="OrthoDB" id="10651692at2759"/>
<proteinExistence type="predicted"/>
<sequence length="320" mass="34697">MPEAPDKPSWLKPPTPVRLNSSDTSDPDENPVPKVSKSDPPPDHDSDPAWLTSNVRETDSLLGSVLPLPSNTRSTSSSRRKGGTSRRMRYGEEEDVEKGGREEGSDDGERSLDSELTSSDEEASIKAGTRRVGEKPHRSFVHCVFLILQTVSFLANCTLTLSSLLTLSSHYRLYSGFGDSSIQGSSLLSAVSPPASGEGSSFYLIRIIVLSYTACLGVVCALAELEVREFPGLGNWGVRGLIYLGVGAVNEEGTMLDESGGGGGGWEGEMSHVTSWVMAGVGAGYLVGWAMCCKGRRDRAREVWGKKVRRWQRRKRNEGK</sequence>
<feature type="compositionally biased region" description="Basic residues" evidence="1">
    <location>
        <begin position="78"/>
        <end position="88"/>
    </location>
</feature>
<keyword evidence="4" id="KW-1185">Reference proteome</keyword>
<reference evidence="4" key="1">
    <citation type="journal article" date="2023" name="Commun. Biol.">
        <title>Genome analysis of Parmales, the sister group of diatoms, reveals the evolutionary specialization of diatoms from phago-mixotrophs to photoautotrophs.</title>
        <authorList>
            <person name="Ban H."/>
            <person name="Sato S."/>
            <person name="Yoshikawa S."/>
            <person name="Yamada K."/>
            <person name="Nakamura Y."/>
            <person name="Ichinomiya M."/>
            <person name="Sato N."/>
            <person name="Blanc-Mathieu R."/>
            <person name="Endo H."/>
            <person name="Kuwata A."/>
            <person name="Ogata H."/>
        </authorList>
    </citation>
    <scope>NUCLEOTIDE SEQUENCE [LARGE SCALE GENOMIC DNA]</scope>
</reference>
<keyword evidence="2" id="KW-0472">Membrane</keyword>
<gene>
    <name evidence="3" type="ORF">TrCOL_g7291</name>
</gene>
<name>A0A9W7GRP0_9STRA</name>